<dbReference type="InterPro" id="IPR001763">
    <property type="entry name" value="Rhodanese-like_dom"/>
</dbReference>
<name>A0ABW0JFT3_9BURK</name>
<evidence type="ECO:0000313" key="9">
    <source>
        <dbReference type="Proteomes" id="UP001596103"/>
    </source>
</evidence>
<dbReference type="PROSITE" id="PS50206">
    <property type="entry name" value="RHODANESE_3"/>
    <property type="match status" value="1"/>
</dbReference>
<evidence type="ECO:0000256" key="5">
    <source>
        <dbReference type="ARBA" id="ARBA00023136"/>
    </source>
</evidence>
<evidence type="ECO:0000256" key="3">
    <source>
        <dbReference type="ARBA" id="ARBA00022692"/>
    </source>
</evidence>
<keyword evidence="3 6" id="KW-0812">Transmembrane</keyword>
<proteinExistence type="predicted"/>
<dbReference type="InterPro" id="IPR051311">
    <property type="entry name" value="DedA_domain"/>
</dbReference>
<dbReference type="SMART" id="SM00450">
    <property type="entry name" value="RHOD"/>
    <property type="match status" value="1"/>
</dbReference>
<dbReference type="Proteomes" id="UP001596103">
    <property type="component" value="Unassembled WGS sequence"/>
</dbReference>
<comment type="subcellular location">
    <subcellularLocation>
        <location evidence="1">Cell membrane</location>
        <topology evidence="1">Multi-pass membrane protein</topology>
    </subcellularLocation>
</comment>
<feature type="transmembrane region" description="Helical" evidence="6">
    <location>
        <begin position="47"/>
        <end position="71"/>
    </location>
</feature>
<gene>
    <name evidence="8" type="ORF">ACFPTO_24990</name>
</gene>
<reference evidence="9" key="1">
    <citation type="journal article" date="2019" name="Int. J. Syst. Evol. Microbiol.">
        <title>The Global Catalogue of Microorganisms (GCM) 10K type strain sequencing project: providing services to taxonomists for standard genome sequencing and annotation.</title>
        <authorList>
            <consortium name="The Broad Institute Genomics Platform"/>
            <consortium name="The Broad Institute Genome Sequencing Center for Infectious Disease"/>
            <person name="Wu L."/>
            <person name="Ma J."/>
        </authorList>
    </citation>
    <scope>NUCLEOTIDE SEQUENCE [LARGE SCALE GENOMIC DNA]</scope>
    <source>
        <strain evidence="9">CCUG 56042</strain>
    </source>
</reference>
<evidence type="ECO:0000313" key="8">
    <source>
        <dbReference type="EMBL" id="MFC5432023.1"/>
    </source>
</evidence>
<feature type="transmembrane region" description="Helical" evidence="6">
    <location>
        <begin position="165"/>
        <end position="190"/>
    </location>
</feature>
<keyword evidence="2" id="KW-1003">Cell membrane</keyword>
<sequence length="342" mass="37230">MPEVSPALITTWGAWAVFASVLATQLGVPMPAAPMLLLAGAAVSSGLVSFWYVLAGAVLAVVLADCIWFTIGRLYGRRVLNALVRISLSLDTSIKKTRECFERFGAPILSVSKFVPGLGLIAPPLLGTTLIDKKIFLAWDLTGALAWSGFWLLGGTLFGNQLTHLMAVVSAHGATVLDMLALVSVLYFCYRWIQRLRFRRWLAHIRISPVQLDAMMRNDRPPVILDARPAAVRQAEPHRIPGALLLDLSSPEKVDAALLEHDIVVYCVCPNEATAKQITRQMHRKGFKRICALKGGLDAWEHHGYPVEPLPSQVEVDEGPDGDLAATTDESGAVTLRAIAPK</sequence>
<dbReference type="InterPro" id="IPR036873">
    <property type="entry name" value="Rhodanese-like_dom_sf"/>
</dbReference>
<keyword evidence="5 6" id="KW-0472">Membrane</keyword>
<dbReference type="SUPFAM" id="SSF52821">
    <property type="entry name" value="Rhodanese/Cell cycle control phosphatase"/>
    <property type="match status" value="1"/>
</dbReference>
<dbReference type="RefSeq" id="WP_377715746.1">
    <property type="nucleotide sequence ID" value="NZ_JBHSMP010000046.1"/>
</dbReference>
<evidence type="ECO:0000256" key="4">
    <source>
        <dbReference type="ARBA" id="ARBA00022989"/>
    </source>
</evidence>
<evidence type="ECO:0000256" key="6">
    <source>
        <dbReference type="SAM" id="Phobius"/>
    </source>
</evidence>
<dbReference type="PANTHER" id="PTHR42709:SF6">
    <property type="entry name" value="UNDECAPRENYL PHOSPHATE TRANSPORTER A"/>
    <property type="match status" value="1"/>
</dbReference>
<dbReference type="EMBL" id="JBHSMP010000046">
    <property type="protein sequence ID" value="MFC5432023.1"/>
    <property type="molecule type" value="Genomic_DNA"/>
</dbReference>
<dbReference type="Gene3D" id="3.40.250.10">
    <property type="entry name" value="Rhodanese-like domain"/>
    <property type="match status" value="1"/>
</dbReference>
<feature type="transmembrane region" description="Helical" evidence="6">
    <location>
        <begin position="135"/>
        <end position="153"/>
    </location>
</feature>
<dbReference type="PANTHER" id="PTHR42709">
    <property type="entry name" value="ALKALINE PHOSPHATASE LIKE PROTEIN"/>
    <property type="match status" value="1"/>
</dbReference>
<comment type="caution">
    <text evidence="8">The sequence shown here is derived from an EMBL/GenBank/DDBJ whole genome shotgun (WGS) entry which is preliminary data.</text>
</comment>
<evidence type="ECO:0000259" key="7">
    <source>
        <dbReference type="PROSITE" id="PS50206"/>
    </source>
</evidence>
<feature type="domain" description="Rhodanese" evidence="7">
    <location>
        <begin position="218"/>
        <end position="309"/>
    </location>
</feature>
<protein>
    <submittedName>
        <fullName evidence="8">VTT domain-containing protein</fullName>
    </submittedName>
</protein>
<keyword evidence="9" id="KW-1185">Reference proteome</keyword>
<organism evidence="8 9">
    <name type="scientific">Paraburkholderia denitrificans</name>
    <dbReference type="NCBI Taxonomy" id="694025"/>
    <lineage>
        <taxon>Bacteria</taxon>
        <taxon>Pseudomonadati</taxon>
        <taxon>Pseudomonadota</taxon>
        <taxon>Betaproteobacteria</taxon>
        <taxon>Burkholderiales</taxon>
        <taxon>Burkholderiaceae</taxon>
        <taxon>Paraburkholderia</taxon>
    </lineage>
</organism>
<dbReference type="InterPro" id="IPR032816">
    <property type="entry name" value="VTT_dom"/>
</dbReference>
<dbReference type="Pfam" id="PF00581">
    <property type="entry name" value="Rhodanese"/>
    <property type="match status" value="1"/>
</dbReference>
<evidence type="ECO:0000256" key="1">
    <source>
        <dbReference type="ARBA" id="ARBA00004651"/>
    </source>
</evidence>
<evidence type="ECO:0000256" key="2">
    <source>
        <dbReference type="ARBA" id="ARBA00022475"/>
    </source>
</evidence>
<accession>A0ABW0JFT3</accession>
<keyword evidence="4 6" id="KW-1133">Transmembrane helix</keyword>
<dbReference type="Pfam" id="PF09335">
    <property type="entry name" value="VTT_dom"/>
    <property type="match status" value="1"/>
</dbReference>